<dbReference type="Proteomes" id="UP001165085">
    <property type="component" value="Unassembled WGS sequence"/>
</dbReference>
<reference evidence="10" key="1">
    <citation type="journal article" date="2023" name="Commun. Biol.">
        <title>Genome analysis of Parmales, the sister group of diatoms, reveals the evolutionary specialization of diatoms from phago-mixotrophs to photoautotrophs.</title>
        <authorList>
            <person name="Ban H."/>
            <person name="Sato S."/>
            <person name="Yoshikawa S."/>
            <person name="Yamada K."/>
            <person name="Nakamura Y."/>
            <person name="Ichinomiya M."/>
            <person name="Sato N."/>
            <person name="Blanc-Mathieu R."/>
            <person name="Endo H."/>
            <person name="Kuwata A."/>
            <person name="Ogata H."/>
        </authorList>
    </citation>
    <scope>NUCLEOTIDE SEQUENCE [LARGE SCALE GENOMIC DNA]</scope>
    <source>
        <strain evidence="10">NIES 3701</strain>
    </source>
</reference>
<dbReference type="Gene3D" id="3.30.1600.10">
    <property type="entry name" value="SIR2/SIRT2 'Small Domain"/>
    <property type="match status" value="1"/>
</dbReference>
<dbReference type="Pfam" id="PF02146">
    <property type="entry name" value="SIR2"/>
    <property type="match status" value="1"/>
</dbReference>
<dbReference type="Gene3D" id="1.20.1170.10">
    <property type="match status" value="1"/>
</dbReference>
<evidence type="ECO:0000256" key="3">
    <source>
        <dbReference type="ARBA" id="ARBA00022723"/>
    </source>
</evidence>
<feature type="binding site" evidence="6">
    <location>
        <position position="259"/>
    </location>
    <ligand>
        <name>Zn(2+)</name>
        <dbReference type="ChEBI" id="CHEBI:29105"/>
    </ligand>
</feature>
<dbReference type="GO" id="GO:0070403">
    <property type="term" value="F:NAD+ binding"/>
    <property type="evidence" value="ECO:0007669"/>
    <property type="project" value="InterPro"/>
</dbReference>
<evidence type="ECO:0000256" key="6">
    <source>
        <dbReference type="PROSITE-ProRule" id="PRU00236"/>
    </source>
</evidence>
<keyword evidence="10" id="KW-1185">Reference proteome</keyword>
<feature type="binding site" evidence="6">
    <location>
        <position position="288"/>
    </location>
    <ligand>
        <name>Zn(2+)</name>
        <dbReference type="ChEBI" id="CHEBI:29105"/>
    </ligand>
</feature>
<dbReference type="SUPFAM" id="SSF52467">
    <property type="entry name" value="DHS-like NAD/FAD-binding domain"/>
    <property type="match status" value="1"/>
</dbReference>
<keyword evidence="2" id="KW-0808">Transferase</keyword>
<dbReference type="InterPro" id="IPR026591">
    <property type="entry name" value="Sirtuin_cat_small_dom_sf"/>
</dbReference>
<feature type="binding site" evidence="6">
    <location>
        <position position="262"/>
    </location>
    <ligand>
        <name>Zn(2+)</name>
        <dbReference type="ChEBI" id="CHEBI:29105"/>
    </ligand>
</feature>
<feature type="region of interest" description="Disordered" evidence="7">
    <location>
        <begin position="1"/>
        <end position="30"/>
    </location>
</feature>
<evidence type="ECO:0000256" key="7">
    <source>
        <dbReference type="SAM" id="MobiDB-lite"/>
    </source>
</evidence>
<proteinExistence type="predicted"/>
<comment type="cofactor">
    <cofactor evidence="1">
        <name>Zn(2+)</name>
        <dbReference type="ChEBI" id="CHEBI:29105"/>
    </cofactor>
</comment>
<keyword evidence="5" id="KW-0520">NAD</keyword>
<dbReference type="GO" id="GO:0046872">
    <property type="term" value="F:metal ion binding"/>
    <property type="evidence" value="ECO:0007669"/>
    <property type="project" value="UniProtKB-KW"/>
</dbReference>
<dbReference type="EMBL" id="BRXY01000204">
    <property type="protein sequence ID" value="GMH77075.1"/>
    <property type="molecule type" value="Genomic_DNA"/>
</dbReference>
<keyword evidence="3 6" id="KW-0479">Metal-binding</keyword>
<feature type="compositionally biased region" description="Polar residues" evidence="7">
    <location>
        <begin position="1"/>
        <end position="14"/>
    </location>
</feature>
<evidence type="ECO:0000313" key="10">
    <source>
        <dbReference type="Proteomes" id="UP001165085"/>
    </source>
</evidence>
<dbReference type="InterPro" id="IPR003000">
    <property type="entry name" value="Sirtuin"/>
</dbReference>
<dbReference type="InterPro" id="IPR050134">
    <property type="entry name" value="NAD-dep_sirtuin_deacylases"/>
</dbReference>
<dbReference type="GO" id="GO:0005634">
    <property type="term" value="C:nucleus"/>
    <property type="evidence" value="ECO:0007669"/>
    <property type="project" value="TreeGrafter"/>
</dbReference>
<evidence type="ECO:0000313" key="9">
    <source>
        <dbReference type="EMBL" id="GMH77075.1"/>
    </source>
</evidence>
<keyword evidence="4 6" id="KW-0862">Zinc</keyword>
<sequence length="447" mass="48816">MGSQTSAKDLSEVQQDPMKKGAISEGDSAVDVSRKLSETIAGLRRTSDQISKTKSNVQSAITASQSLENKWQKFQADFDKILNNAIGQIAKGMGVGVPDAAAADEGEGMTTEKKFEVLGNDCSMKSLARRLRGEKYKNVVILMGAGCSVSTGIPDFRTKGTGLYSQVEKYNLPYAEAIFDLHYFNEVDKTPFHKIAKEMYPDPEKFKPTLTHKFIKLLQDKGMLLRCYTQNIDGLERLAGVHEDKLVEAHGSFLGDGLCGLCKAPCDKDKLRDVLLNGEKNGYSGLKCEECDKGFCKPPIVFFGENLPARFGQNYKADMQGCDLCIVMGTSLKVAPFSNLVNLVPDDVPRMLVNRELVGDFWDEEQEKEKGKGGGVNYRDVVELGDCDDTIEAFCKLLGYHDEIGVGVGSGKSGGSGKQKARGKSMKAKVSGLLNRKASGRRVSLNI</sequence>
<dbReference type="InterPro" id="IPR029035">
    <property type="entry name" value="DHS-like_NAD/FAD-binding_dom"/>
</dbReference>
<gene>
    <name evidence="9" type="ORF">TrST_g4090</name>
</gene>
<evidence type="ECO:0000256" key="4">
    <source>
        <dbReference type="ARBA" id="ARBA00022833"/>
    </source>
</evidence>
<dbReference type="OrthoDB" id="420264at2759"/>
<dbReference type="PANTHER" id="PTHR11085:SF6">
    <property type="entry name" value="NAD-DEPENDENT PROTEIN DEACETYLASE SIRTUIN-2"/>
    <property type="match status" value="1"/>
</dbReference>
<dbReference type="PANTHER" id="PTHR11085">
    <property type="entry name" value="NAD-DEPENDENT PROTEIN DEACYLASE SIRTUIN-5, MITOCHONDRIAL-RELATED"/>
    <property type="match status" value="1"/>
</dbReference>
<evidence type="ECO:0000259" key="8">
    <source>
        <dbReference type="PROSITE" id="PS50305"/>
    </source>
</evidence>
<dbReference type="Gene3D" id="3.40.50.1220">
    <property type="entry name" value="TPP-binding domain"/>
    <property type="match status" value="1"/>
</dbReference>
<accession>A0A9W7EGG6</accession>
<evidence type="ECO:0000256" key="5">
    <source>
        <dbReference type="ARBA" id="ARBA00023027"/>
    </source>
</evidence>
<dbReference type="GO" id="GO:0017136">
    <property type="term" value="F:histone deacetylase activity, NAD-dependent"/>
    <property type="evidence" value="ECO:0007669"/>
    <property type="project" value="TreeGrafter"/>
</dbReference>
<name>A0A9W7EGG6_9STRA</name>
<comment type="caution">
    <text evidence="9">The sequence shown here is derived from an EMBL/GenBank/DDBJ whole genome shotgun (WGS) entry which is preliminary data.</text>
</comment>
<organism evidence="9 10">
    <name type="scientific">Triparma strigata</name>
    <dbReference type="NCBI Taxonomy" id="1606541"/>
    <lineage>
        <taxon>Eukaryota</taxon>
        <taxon>Sar</taxon>
        <taxon>Stramenopiles</taxon>
        <taxon>Ochrophyta</taxon>
        <taxon>Bolidophyceae</taxon>
        <taxon>Parmales</taxon>
        <taxon>Triparmaceae</taxon>
        <taxon>Triparma</taxon>
    </lineage>
</organism>
<protein>
    <recommendedName>
        <fullName evidence="8">Deacetylase sirtuin-type domain-containing protein</fullName>
    </recommendedName>
</protein>
<evidence type="ECO:0000256" key="2">
    <source>
        <dbReference type="ARBA" id="ARBA00022679"/>
    </source>
</evidence>
<dbReference type="InterPro" id="IPR026590">
    <property type="entry name" value="Ssirtuin_cat_dom"/>
</dbReference>
<dbReference type="AlphaFoldDB" id="A0A9W7EGG6"/>
<feature type="binding site" evidence="6">
    <location>
        <position position="291"/>
    </location>
    <ligand>
        <name>Zn(2+)</name>
        <dbReference type="ChEBI" id="CHEBI:29105"/>
    </ligand>
</feature>
<feature type="active site" description="Proton acceptor" evidence="6">
    <location>
        <position position="250"/>
    </location>
</feature>
<feature type="domain" description="Deacetylase sirtuin-type" evidence="8">
    <location>
        <begin position="117"/>
        <end position="401"/>
    </location>
</feature>
<dbReference type="PROSITE" id="PS50305">
    <property type="entry name" value="SIRTUIN"/>
    <property type="match status" value="1"/>
</dbReference>
<evidence type="ECO:0000256" key="1">
    <source>
        <dbReference type="ARBA" id="ARBA00001947"/>
    </source>
</evidence>